<dbReference type="Gene3D" id="3.40.710.10">
    <property type="entry name" value="DD-peptidase/beta-lactamase superfamily"/>
    <property type="match status" value="1"/>
</dbReference>
<feature type="domain" description="Beta-lactamase-related" evidence="2">
    <location>
        <begin position="58"/>
        <end position="385"/>
    </location>
</feature>
<name>A0ABY9RLP6_9BURK</name>
<sequence length="495" mass="53261">MQIKYLAGLILLAMGSAQAQSFPATSTATLPPDQQIEHVIHKLAPGIVVKGEAIPYQTLAATMAKFKVPGVSVAVIVDGKLAWAQGFGLKAADKKDRVNPTTLFQAASISKPVTATAMLKMVEQGMFSLDTPINTYLKSWQLPDNEFTKAEPVTLRRLVTHSAGLNVHGFPGYAAGAPIPTVPQILDGEQPANTEAVRVVMTPGSKWQYSGGGTTIMQLAMTDTSGEAFPSLMQRLVLAPMGMSNSAYEQALTSAKQNLAAAAHDEKGKVIAGRWHTYPELAAAGLWTTPTDLSKWAIELGDARAGKSSKVLSQATVNEMLSEQKEPSGLGPMVHGKDEAMYFEHGGSNEGYRCFVVYFPALGRGAAIMTNGDGGAFVYRPLLTALATAYNWPDFKPREIEAVKLDGKAAQQYLGEYPFPANSPKEKPPSVFVNLKKGELMITVPNFVPSTRAVMQTNGSLITPENGFEWAFTKDDAGRVIGIEFNGRKLPKKMR</sequence>
<evidence type="ECO:0000259" key="2">
    <source>
        <dbReference type="Pfam" id="PF00144"/>
    </source>
</evidence>
<dbReference type="GO" id="GO:0016787">
    <property type="term" value="F:hydrolase activity"/>
    <property type="evidence" value="ECO:0007669"/>
    <property type="project" value="UniProtKB-KW"/>
</dbReference>
<dbReference type="InterPro" id="IPR050491">
    <property type="entry name" value="AmpC-like"/>
</dbReference>
<reference evidence="3" key="1">
    <citation type="submission" date="2023-09" db="EMBL/GenBank/DDBJ databases">
        <title>Undibacterium sp. 20NA77.5 isolated from freshwater.</title>
        <authorList>
            <person name="Le V."/>
            <person name="Ko S.-R."/>
            <person name="Ahn C.-Y."/>
            <person name="Oh H.-M."/>
        </authorList>
    </citation>
    <scope>NUCLEOTIDE SEQUENCE</scope>
    <source>
        <strain evidence="3">20NA77.5</strain>
    </source>
</reference>
<gene>
    <name evidence="3" type="ORF">RF679_01245</name>
</gene>
<evidence type="ECO:0000256" key="1">
    <source>
        <dbReference type="SAM" id="SignalP"/>
    </source>
</evidence>
<keyword evidence="3" id="KW-0378">Hydrolase</keyword>
<dbReference type="EMBL" id="CP133720">
    <property type="protein sequence ID" value="WMW80921.1"/>
    <property type="molecule type" value="Genomic_DNA"/>
</dbReference>
<keyword evidence="1" id="KW-0732">Signal</keyword>
<dbReference type="PANTHER" id="PTHR46825:SF12">
    <property type="entry name" value="PENICILLIN-BINDING PROTEIN 4"/>
    <property type="match status" value="1"/>
</dbReference>
<dbReference type="SUPFAM" id="SSF56601">
    <property type="entry name" value="beta-lactamase/transpeptidase-like"/>
    <property type="match status" value="1"/>
</dbReference>
<dbReference type="InterPro" id="IPR001466">
    <property type="entry name" value="Beta-lactam-related"/>
</dbReference>
<dbReference type="Pfam" id="PF00144">
    <property type="entry name" value="Beta-lactamase"/>
    <property type="match status" value="1"/>
</dbReference>
<feature type="chain" id="PRO_5045308453" evidence="1">
    <location>
        <begin position="20"/>
        <end position="495"/>
    </location>
</feature>
<evidence type="ECO:0000313" key="4">
    <source>
        <dbReference type="Proteomes" id="UP001181355"/>
    </source>
</evidence>
<keyword evidence="4" id="KW-1185">Reference proteome</keyword>
<organism evidence="3 4">
    <name type="scientific">Undibacterium cyanobacteriorum</name>
    <dbReference type="NCBI Taxonomy" id="3073561"/>
    <lineage>
        <taxon>Bacteria</taxon>
        <taxon>Pseudomonadati</taxon>
        <taxon>Pseudomonadota</taxon>
        <taxon>Betaproteobacteria</taxon>
        <taxon>Burkholderiales</taxon>
        <taxon>Oxalobacteraceae</taxon>
        <taxon>Undibacterium</taxon>
    </lineage>
</organism>
<proteinExistence type="predicted"/>
<dbReference type="RefSeq" id="WP_309482412.1">
    <property type="nucleotide sequence ID" value="NZ_CP133720.1"/>
</dbReference>
<feature type="signal peptide" evidence="1">
    <location>
        <begin position="1"/>
        <end position="19"/>
    </location>
</feature>
<dbReference type="Proteomes" id="UP001181355">
    <property type="component" value="Chromosome"/>
</dbReference>
<dbReference type="InterPro" id="IPR012338">
    <property type="entry name" value="Beta-lactam/transpept-like"/>
</dbReference>
<protein>
    <submittedName>
        <fullName evidence="3">Serine hydrolase domain-containing protein</fullName>
        <ecNumber evidence="3">3.1.1.103</ecNumber>
    </submittedName>
</protein>
<dbReference type="PANTHER" id="PTHR46825">
    <property type="entry name" value="D-ALANYL-D-ALANINE-CARBOXYPEPTIDASE/ENDOPEPTIDASE AMPH"/>
    <property type="match status" value="1"/>
</dbReference>
<dbReference type="EC" id="3.1.1.103" evidence="3"/>
<accession>A0ABY9RLP6</accession>
<evidence type="ECO:0000313" key="3">
    <source>
        <dbReference type="EMBL" id="WMW80921.1"/>
    </source>
</evidence>